<organism evidence="10 11">
    <name type="scientific">Maioricimonas rarisocia</name>
    <dbReference type="NCBI Taxonomy" id="2528026"/>
    <lineage>
        <taxon>Bacteria</taxon>
        <taxon>Pseudomonadati</taxon>
        <taxon>Planctomycetota</taxon>
        <taxon>Planctomycetia</taxon>
        <taxon>Planctomycetales</taxon>
        <taxon>Planctomycetaceae</taxon>
        <taxon>Maioricimonas</taxon>
    </lineage>
</organism>
<keyword evidence="5 9" id="KW-0812">Transmembrane</keyword>
<keyword evidence="3" id="KW-1003">Cell membrane</keyword>
<feature type="transmembrane region" description="Helical" evidence="9">
    <location>
        <begin position="12"/>
        <end position="30"/>
    </location>
</feature>
<dbReference type="AlphaFoldDB" id="A0A517Z0G9"/>
<reference evidence="10 11" key="1">
    <citation type="submission" date="2019-02" db="EMBL/GenBank/DDBJ databases">
        <title>Deep-cultivation of Planctomycetes and their phenomic and genomic characterization uncovers novel biology.</title>
        <authorList>
            <person name="Wiegand S."/>
            <person name="Jogler M."/>
            <person name="Boedeker C."/>
            <person name="Pinto D."/>
            <person name="Vollmers J."/>
            <person name="Rivas-Marin E."/>
            <person name="Kohn T."/>
            <person name="Peeters S.H."/>
            <person name="Heuer A."/>
            <person name="Rast P."/>
            <person name="Oberbeckmann S."/>
            <person name="Bunk B."/>
            <person name="Jeske O."/>
            <person name="Meyerdierks A."/>
            <person name="Storesund J.E."/>
            <person name="Kallscheuer N."/>
            <person name="Luecker S."/>
            <person name="Lage O.M."/>
            <person name="Pohl T."/>
            <person name="Merkel B.J."/>
            <person name="Hornburger P."/>
            <person name="Mueller R.-W."/>
            <person name="Bruemmer F."/>
            <person name="Labrenz M."/>
            <person name="Spormann A.M."/>
            <person name="Op den Camp H."/>
            <person name="Overmann J."/>
            <person name="Amann R."/>
            <person name="Jetten M.S.M."/>
            <person name="Mascher T."/>
            <person name="Medema M.H."/>
            <person name="Devos D.P."/>
            <person name="Kaster A.-K."/>
            <person name="Ovreas L."/>
            <person name="Rohde M."/>
            <person name="Galperin M.Y."/>
            <person name="Jogler C."/>
        </authorList>
    </citation>
    <scope>NUCLEOTIDE SEQUENCE [LARGE SCALE GENOMIC DNA]</scope>
    <source>
        <strain evidence="10 11">Mal4</strain>
    </source>
</reference>
<dbReference type="PANTHER" id="PTHR30574">
    <property type="entry name" value="INNER MEMBRANE PROTEIN YEDE"/>
    <property type="match status" value="1"/>
</dbReference>
<dbReference type="KEGG" id="mri:Mal4_02730"/>
<gene>
    <name evidence="10" type="ORF">Mal4_02730</name>
</gene>
<keyword evidence="11" id="KW-1185">Reference proteome</keyword>
<keyword evidence="6 9" id="KW-1133">Transmembrane helix</keyword>
<evidence type="ECO:0000256" key="4">
    <source>
        <dbReference type="ARBA" id="ARBA00022519"/>
    </source>
</evidence>
<evidence type="ECO:0000256" key="5">
    <source>
        <dbReference type="ARBA" id="ARBA00022692"/>
    </source>
</evidence>
<accession>A0A517Z0G9</accession>
<evidence type="ECO:0000256" key="6">
    <source>
        <dbReference type="ARBA" id="ARBA00022989"/>
    </source>
</evidence>
<evidence type="ECO:0000256" key="8">
    <source>
        <dbReference type="ARBA" id="ARBA00035655"/>
    </source>
</evidence>
<evidence type="ECO:0000256" key="7">
    <source>
        <dbReference type="ARBA" id="ARBA00023136"/>
    </source>
</evidence>
<feature type="transmembrane region" description="Helical" evidence="9">
    <location>
        <begin position="151"/>
        <end position="169"/>
    </location>
</feature>
<keyword evidence="7 9" id="KW-0472">Membrane</keyword>
<sequence>MNNPLVHKSWSPWIVGIGIGVLSWFAFWSANHPLGITTAFEHTAALIIQGISPEFADSNSYYQEESPKIGWEWMLVLGVFIGSLISSITSGDRERITVPPMWARRFGSSAALRLTVAFFAGALMMFGARLASGCTSGHGISGNLQLAASSWLFSIIFFAVAILTAFLVYGRKEGDHV</sequence>
<dbReference type="RefSeq" id="WP_145366702.1">
    <property type="nucleotide sequence ID" value="NZ_CP036275.1"/>
</dbReference>
<dbReference type="Proteomes" id="UP000320496">
    <property type="component" value="Chromosome"/>
</dbReference>
<protein>
    <submittedName>
        <fullName evidence="10">Putative inner membrane protein</fullName>
    </submittedName>
</protein>
<name>A0A517Z0G9_9PLAN</name>
<dbReference type="OrthoDB" id="9814020at2"/>
<dbReference type="Pfam" id="PF04143">
    <property type="entry name" value="Sulf_transp"/>
    <property type="match status" value="1"/>
</dbReference>
<evidence type="ECO:0000313" key="11">
    <source>
        <dbReference type="Proteomes" id="UP000320496"/>
    </source>
</evidence>
<dbReference type="EMBL" id="CP036275">
    <property type="protein sequence ID" value="QDU35990.1"/>
    <property type="molecule type" value="Genomic_DNA"/>
</dbReference>
<keyword evidence="4" id="KW-0997">Cell inner membrane</keyword>
<comment type="subcellular location">
    <subcellularLocation>
        <location evidence="1">Cell inner membrane</location>
        <topology evidence="1">Multi-pass membrane protein</topology>
    </subcellularLocation>
</comment>
<feature type="transmembrane region" description="Helical" evidence="9">
    <location>
        <begin position="110"/>
        <end position="131"/>
    </location>
</feature>
<evidence type="ECO:0000256" key="1">
    <source>
        <dbReference type="ARBA" id="ARBA00004429"/>
    </source>
</evidence>
<evidence type="ECO:0000256" key="2">
    <source>
        <dbReference type="ARBA" id="ARBA00022448"/>
    </source>
</evidence>
<evidence type="ECO:0000256" key="9">
    <source>
        <dbReference type="SAM" id="Phobius"/>
    </source>
</evidence>
<evidence type="ECO:0000256" key="3">
    <source>
        <dbReference type="ARBA" id="ARBA00022475"/>
    </source>
</evidence>
<comment type="similarity">
    <text evidence="8">Belongs to the TsuA/YedE (TC 9.B.102) family.</text>
</comment>
<dbReference type="InterPro" id="IPR007272">
    <property type="entry name" value="Sulf_transp_TsuA/YedE"/>
</dbReference>
<proteinExistence type="inferred from homology"/>
<feature type="transmembrane region" description="Helical" evidence="9">
    <location>
        <begin position="69"/>
        <end position="89"/>
    </location>
</feature>
<dbReference type="PANTHER" id="PTHR30574:SF1">
    <property type="entry name" value="SULPHUR TRANSPORT DOMAIN-CONTAINING PROTEIN"/>
    <property type="match status" value="1"/>
</dbReference>
<dbReference type="GO" id="GO:0005886">
    <property type="term" value="C:plasma membrane"/>
    <property type="evidence" value="ECO:0007669"/>
    <property type="project" value="UniProtKB-SubCell"/>
</dbReference>
<evidence type="ECO:0000313" key="10">
    <source>
        <dbReference type="EMBL" id="QDU35990.1"/>
    </source>
</evidence>
<keyword evidence="2" id="KW-0813">Transport</keyword>